<reference evidence="5" key="1">
    <citation type="journal article" date="2019" name="Plant Biotechnol. J.">
        <title>Genome sequencing of the Australian wild diploid species Gossypium australe highlights disease resistance and delayed gland morphogenesis.</title>
        <authorList>
            <person name="Cai Y."/>
            <person name="Cai X."/>
            <person name="Wang Q."/>
            <person name="Wang P."/>
            <person name="Zhang Y."/>
            <person name="Cai C."/>
            <person name="Xu Y."/>
            <person name="Wang K."/>
            <person name="Zhou Z."/>
            <person name="Wang C."/>
            <person name="Geng S."/>
            <person name="Li B."/>
            <person name="Dong Q."/>
            <person name="Hou Y."/>
            <person name="Wang H."/>
            <person name="Ai P."/>
            <person name="Liu Z."/>
            <person name="Yi F."/>
            <person name="Sun M."/>
            <person name="An G."/>
            <person name="Cheng J."/>
            <person name="Zhang Y."/>
            <person name="Shi Q."/>
            <person name="Xie Y."/>
            <person name="Shi X."/>
            <person name="Chang Y."/>
            <person name="Huang F."/>
            <person name="Chen Y."/>
            <person name="Hong S."/>
            <person name="Mi L."/>
            <person name="Sun Q."/>
            <person name="Zhang L."/>
            <person name="Zhou B."/>
            <person name="Peng R."/>
            <person name="Zhang X."/>
            <person name="Liu F."/>
        </authorList>
    </citation>
    <scope>NUCLEOTIDE SEQUENCE [LARGE SCALE GENOMIC DNA]</scope>
    <source>
        <strain evidence="5">cv. PA1801</strain>
    </source>
</reference>
<evidence type="ECO:0000313" key="5">
    <source>
        <dbReference type="Proteomes" id="UP000325315"/>
    </source>
</evidence>
<dbReference type="SUPFAM" id="SSF53098">
    <property type="entry name" value="Ribonuclease H-like"/>
    <property type="match status" value="1"/>
</dbReference>
<dbReference type="Pfam" id="PF17919">
    <property type="entry name" value="RT_RNaseH_2"/>
    <property type="match status" value="1"/>
</dbReference>
<dbReference type="SUPFAM" id="SSF56672">
    <property type="entry name" value="DNA/RNA polymerases"/>
    <property type="match status" value="1"/>
</dbReference>
<dbReference type="OrthoDB" id="1109712at2759"/>
<dbReference type="Pfam" id="PF17921">
    <property type="entry name" value="Integrase_H2C2"/>
    <property type="match status" value="1"/>
</dbReference>
<gene>
    <name evidence="4" type="ORF">EPI10_031410</name>
</gene>
<name>A0A5B6X3N3_9ROSI</name>
<accession>A0A5B6X3N3</accession>
<dbReference type="InterPro" id="IPR043502">
    <property type="entry name" value="DNA/RNA_pol_sf"/>
</dbReference>
<feature type="domain" description="Integrase zinc-binding" evidence="2">
    <location>
        <begin position="127"/>
        <end position="160"/>
    </location>
</feature>
<dbReference type="PANTHER" id="PTHR34072">
    <property type="entry name" value="ENZYMATIC POLYPROTEIN-RELATED"/>
    <property type="match status" value="1"/>
</dbReference>
<dbReference type="EMBL" id="SMMG02000001">
    <property type="protein sequence ID" value="KAA3487595.1"/>
    <property type="molecule type" value="Genomic_DNA"/>
</dbReference>
<dbReference type="InterPro" id="IPR036397">
    <property type="entry name" value="RNaseH_sf"/>
</dbReference>
<dbReference type="Proteomes" id="UP000325315">
    <property type="component" value="Unassembled WGS sequence"/>
</dbReference>
<dbReference type="InterPro" id="IPR012337">
    <property type="entry name" value="RNaseH-like_sf"/>
</dbReference>
<dbReference type="Gene3D" id="3.30.420.10">
    <property type="entry name" value="Ribonuclease H-like superfamily/Ribonuclease H"/>
    <property type="match status" value="1"/>
</dbReference>
<evidence type="ECO:0000259" key="2">
    <source>
        <dbReference type="Pfam" id="PF17921"/>
    </source>
</evidence>
<evidence type="ECO:0000313" key="4">
    <source>
        <dbReference type="EMBL" id="KAA3487595.1"/>
    </source>
</evidence>
<sequence length="362" mass="42031">MGAILDWKQPKNIIKLLRKTTPFKWIDEQQDNSEKLKVVLTEATMLIQPKSGKDYVVYSDVSHSGLGCVLMQDGKVVAYTLRQLKPHKCNYHTHDLELATVVFALKILRHYLHGENCVIYIDYKSHNKMYRDLHEQYWWPRLKHDVIEFVARCLMWQQVKRLERLYIVEIVRLHGLPVSIMSNQDPYFTSHFWKSLHDALGNWEHLPLVKFAYNNSFQSSIQMAPYEALYGCKCSTPLCWTYLGEKKVLGPDLVSPWKNILRFVHKGKLSPRFIGPYRIIKRVGPLAYQLELPSENNDSSKATWESEDVMRQQYPYLFPTEPPPPPFNFCSLTSTTEPSTTIKDLPTTVDAAPFHSSSLPLS</sequence>
<dbReference type="PANTHER" id="PTHR34072:SF59">
    <property type="entry name" value="CCHC-TYPE INTEGRASE"/>
    <property type="match status" value="1"/>
</dbReference>
<dbReference type="Pfam" id="PF24626">
    <property type="entry name" value="SH3_Tf2-1"/>
    <property type="match status" value="1"/>
</dbReference>
<dbReference type="AlphaFoldDB" id="A0A5B6X3N3"/>
<dbReference type="GO" id="GO:0003676">
    <property type="term" value="F:nucleic acid binding"/>
    <property type="evidence" value="ECO:0007669"/>
    <property type="project" value="InterPro"/>
</dbReference>
<dbReference type="Gene3D" id="1.10.340.70">
    <property type="match status" value="1"/>
</dbReference>
<dbReference type="InterPro" id="IPR041588">
    <property type="entry name" value="Integrase_H2C2"/>
</dbReference>
<evidence type="ECO:0000259" key="1">
    <source>
        <dbReference type="Pfam" id="PF17919"/>
    </source>
</evidence>
<dbReference type="InterPro" id="IPR056924">
    <property type="entry name" value="SH3_Tf2-1"/>
</dbReference>
<keyword evidence="5" id="KW-1185">Reference proteome</keyword>
<evidence type="ECO:0000259" key="3">
    <source>
        <dbReference type="Pfam" id="PF24626"/>
    </source>
</evidence>
<organism evidence="4 5">
    <name type="scientific">Gossypium australe</name>
    <dbReference type="NCBI Taxonomy" id="47621"/>
    <lineage>
        <taxon>Eukaryota</taxon>
        <taxon>Viridiplantae</taxon>
        <taxon>Streptophyta</taxon>
        <taxon>Embryophyta</taxon>
        <taxon>Tracheophyta</taxon>
        <taxon>Spermatophyta</taxon>
        <taxon>Magnoliopsida</taxon>
        <taxon>eudicotyledons</taxon>
        <taxon>Gunneridae</taxon>
        <taxon>Pentapetalae</taxon>
        <taxon>rosids</taxon>
        <taxon>malvids</taxon>
        <taxon>Malvales</taxon>
        <taxon>Malvaceae</taxon>
        <taxon>Malvoideae</taxon>
        <taxon>Gossypium</taxon>
    </lineage>
</organism>
<proteinExistence type="predicted"/>
<protein>
    <submittedName>
        <fullName evidence="4">Retrovirus-related Pol polyprotein from transposon 17.6</fullName>
    </submittedName>
</protein>
<feature type="domain" description="Tf2-1-like SH3-like" evidence="3">
    <location>
        <begin position="262"/>
        <end position="297"/>
    </location>
</feature>
<dbReference type="InterPro" id="IPR041577">
    <property type="entry name" value="RT_RNaseH_2"/>
</dbReference>
<comment type="caution">
    <text evidence="4">The sequence shown here is derived from an EMBL/GenBank/DDBJ whole genome shotgun (WGS) entry which is preliminary data.</text>
</comment>
<feature type="domain" description="Reverse transcriptase/retrotransposon-derived protein RNase H-like" evidence="1">
    <location>
        <begin position="25"/>
        <end position="118"/>
    </location>
</feature>